<evidence type="ECO:0000256" key="9">
    <source>
        <dbReference type="ARBA" id="ARBA00023136"/>
    </source>
</evidence>
<evidence type="ECO:0000256" key="3">
    <source>
        <dbReference type="ARBA" id="ARBA00010617"/>
    </source>
</evidence>
<reference evidence="12 13" key="1">
    <citation type="submission" date="2019-06" db="EMBL/GenBank/DDBJ databases">
        <title>A chromosome-scale genome assembly of the striped catfish, Pangasianodon hypophthalmus.</title>
        <authorList>
            <person name="Wen M."/>
            <person name="Zahm M."/>
            <person name="Roques C."/>
            <person name="Cabau C."/>
            <person name="Klopp C."/>
            <person name="Donnadieu C."/>
            <person name="Jouanno E."/>
            <person name="Avarre J.-C."/>
            <person name="Campet M."/>
            <person name="Ha T.T.T."/>
            <person name="Dugue R."/>
            <person name="Lampietro C."/>
            <person name="Louis A."/>
            <person name="Herpin A."/>
            <person name="Echchiki A."/>
            <person name="Berthelot C."/>
            <person name="Parey E."/>
            <person name="Roest-Crollius H."/>
            <person name="Braasch I."/>
            <person name="Postlethwait J."/>
            <person name="Bobe J."/>
            <person name="Montfort J."/>
            <person name="Bouchez O."/>
            <person name="Begum T."/>
            <person name="Schartl M."/>
            <person name="Guiguen Y."/>
        </authorList>
    </citation>
    <scope>NUCLEOTIDE SEQUENCE [LARGE SCALE GENOMIC DNA]</scope>
    <source>
        <strain evidence="12 13">Indonesia</strain>
        <tissue evidence="12">Blood</tissue>
    </source>
</reference>
<evidence type="ECO:0000256" key="1">
    <source>
        <dbReference type="ARBA" id="ARBA00001971"/>
    </source>
</evidence>
<dbReference type="GO" id="GO:0005506">
    <property type="term" value="F:iron ion binding"/>
    <property type="evidence" value="ECO:0007669"/>
    <property type="project" value="InterPro"/>
</dbReference>
<dbReference type="PANTHER" id="PTHR24300">
    <property type="entry name" value="CYTOCHROME P450 508A4-RELATED"/>
    <property type="match status" value="1"/>
</dbReference>
<dbReference type="GO" id="GO:0005737">
    <property type="term" value="C:cytoplasm"/>
    <property type="evidence" value="ECO:0007669"/>
    <property type="project" value="TreeGrafter"/>
</dbReference>
<dbReference type="GO" id="GO:0006082">
    <property type="term" value="P:organic acid metabolic process"/>
    <property type="evidence" value="ECO:0007669"/>
    <property type="project" value="TreeGrafter"/>
</dbReference>
<dbReference type="InterPro" id="IPR001128">
    <property type="entry name" value="Cyt_P450"/>
</dbReference>
<dbReference type="InterPro" id="IPR017972">
    <property type="entry name" value="Cyt_P450_CS"/>
</dbReference>
<proteinExistence type="inferred from homology"/>
<dbReference type="PROSITE" id="PS00086">
    <property type="entry name" value="CYTOCHROME_P450"/>
    <property type="match status" value="1"/>
</dbReference>
<keyword evidence="6 11" id="KW-0560">Oxidoreductase</keyword>
<evidence type="ECO:0000256" key="7">
    <source>
        <dbReference type="ARBA" id="ARBA00023004"/>
    </source>
</evidence>
<feature type="binding site" description="axial binding residue" evidence="10">
    <location>
        <position position="439"/>
    </location>
    <ligand>
        <name>heme</name>
        <dbReference type="ChEBI" id="CHEBI:30413"/>
    </ligand>
    <ligandPart>
        <name>Fe</name>
        <dbReference type="ChEBI" id="CHEBI:18248"/>
    </ligandPart>
</feature>
<evidence type="ECO:0000256" key="6">
    <source>
        <dbReference type="ARBA" id="ARBA00023002"/>
    </source>
</evidence>
<dbReference type="OrthoDB" id="2789670at2759"/>
<comment type="similarity">
    <text evidence="3 11">Belongs to the cytochrome P450 family.</text>
</comment>
<comment type="caution">
    <text evidence="12">The sequence shown here is derived from an EMBL/GenBank/DDBJ whole genome shotgun (WGS) entry which is preliminary data.</text>
</comment>
<dbReference type="PRINTS" id="PR01686">
    <property type="entry name" value="EP450ICYP2D"/>
</dbReference>
<keyword evidence="8 11" id="KW-0503">Monooxygenase</keyword>
<dbReference type="PRINTS" id="PR00463">
    <property type="entry name" value="EP450I"/>
</dbReference>
<dbReference type="Gene3D" id="1.10.630.10">
    <property type="entry name" value="Cytochrome P450"/>
    <property type="match status" value="1"/>
</dbReference>
<evidence type="ECO:0000256" key="8">
    <source>
        <dbReference type="ARBA" id="ARBA00023033"/>
    </source>
</evidence>
<keyword evidence="4 10" id="KW-0349">Heme</keyword>
<dbReference type="EMBL" id="VFJC01000020">
    <property type="protein sequence ID" value="KAB5539710.1"/>
    <property type="molecule type" value="Genomic_DNA"/>
</dbReference>
<dbReference type="InterPro" id="IPR036396">
    <property type="entry name" value="Cyt_P450_sf"/>
</dbReference>
<gene>
    <name evidence="12" type="ORF">PHYPO_G00092200</name>
</gene>
<organism evidence="12 13">
    <name type="scientific">Pangasianodon hypophthalmus</name>
    <name type="common">Striped catfish</name>
    <name type="synonym">Helicophagus hypophthalmus</name>
    <dbReference type="NCBI Taxonomy" id="310915"/>
    <lineage>
        <taxon>Eukaryota</taxon>
        <taxon>Metazoa</taxon>
        <taxon>Chordata</taxon>
        <taxon>Craniata</taxon>
        <taxon>Vertebrata</taxon>
        <taxon>Euteleostomi</taxon>
        <taxon>Actinopterygii</taxon>
        <taxon>Neopterygii</taxon>
        <taxon>Teleostei</taxon>
        <taxon>Ostariophysi</taxon>
        <taxon>Siluriformes</taxon>
        <taxon>Pangasiidae</taxon>
        <taxon>Pangasianodon</taxon>
    </lineage>
</organism>
<name>A0A5N5LAW9_PANHP</name>
<dbReference type="GO" id="GO:0020037">
    <property type="term" value="F:heme binding"/>
    <property type="evidence" value="ECO:0007669"/>
    <property type="project" value="InterPro"/>
</dbReference>
<dbReference type="InterPro" id="IPR002401">
    <property type="entry name" value="Cyt_P450_E_grp-I"/>
</dbReference>
<keyword evidence="13" id="KW-1185">Reference proteome</keyword>
<keyword evidence="9" id="KW-0472">Membrane</keyword>
<keyword evidence="5 10" id="KW-0479">Metal-binding</keyword>
<evidence type="ECO:0000256" key="2">
    <source>
        <dbReference type="ARBA" id="ARBA00004370"/>
    </source>
</evidence>
<dbReference type="InterPro" id="IPR050182">
    <property type="entry name" value="Cytochrome_P450_fam2"/>
</dbReference>
<comment type="subcellular location">
    <subcellularLocation>
        <location evidence="2">Membrane</location>
    </subcellularLocation>
</comment>
<evidence type="ECO:0000256" key="10">
    <source>
        <dbReference type="PIRSR" id="PIRSR602401-1"/>
    </source>
</evidence>
<accession>A0A5N5LAW9</accession>
<sequence length="492" mass="56749">MIFYSLYELFTLKEWVIFTAFLLFVIHVIWNKNSPNFPPGPLPLPFLGNVFTGGDYITMNKLAERYGNIFSLRRGTTKIVYVSGYKLVKEALVIQGESFARCVSPLFDEIYKGRGLSFTNGYSWKKHQQFSVSYIKNFGEGRETLQQKIQQECYFLCEAFKQEQGCPFDPLVKINNAVANVIGTLVFGHRYEYDDVQFHKLLRMSAESVYLTGSVWNELYDAYPSIMKILPGPHHTIIANYRRLAAFLGEKTEKHKQDQDPNEPRDYIHSYLTEIEKRRNDKEAQFNTDNLQWCMVDLFEGGAETTTNTLRWALLYMIKYPLIQEKVQEEIERVIGQTRFPTMADKANMPYTNAVLHEVQRKGDIVPLNMARVATKDTILGGYLVPKGTVMITNLSSVLHDKNVWETPDTFNPEHFLDSEGHFRRRDAFLPFSAGKRMCPGEYLAHVELFLLFTCLLQKFTFNPPPGEEPCVDSQLGFTKVPMPYKLCASPR</sequence>
<protein>
    <submittedName>
        <fullName evidence="12">Uncharacterized protein</fullName>
    </submittedName>
</protein>
<evidence type="ECO:0000256" key="4">
    <source>
        <dbReference type="ARBA" id="ARBA00022617"/>
    </source>
</evidence>
<evidence type="ECO:0000256" key="5">
    <source>
        <dbReference type="ARBA" id="ARBA00022723"/>
    </source>
</evidence>
<keyword evidence="7 10" id="KW-0408">Iron</keyword>
<dbReference type="PANTHER" id="PTHR24300:SF177">
    <property type="entry name" value="CYTOCHROME P450 2J2"/>
    <property type="match status" value="1"/>
</dbReference>
<dbReference type="GO" id="GO:0016712">
    <property type="term" value="F:oxidoreductase activity, acting on paired donors, with incorporation or reduction of molecular oxygen, reduced flavin or flavoprotein as one donor, and incorporation of one atom of oxygen"/>
    <property type="evidence" value="ECO:0007669"/>
    <property type="project" value="InterPro"/>
</dbReference>
<evidence type="ECO:0000313" key="13">
    <source>
        <dbReference type="Proteomes" id="UP000327468"/>
    </source>
</evidence>
<dbReference type="GO" id="GO:0006805">
    <property type="term" value="P:xenobiotic metabolic process"/>
    <property type="evidence" value="ECO:0007669"/>
    <property type="project" value="TreeGrafter"/>
</dbReference>
<dbReference type="FunFam" id="1.10.630.10:FF:000004">
    <property type="entry name" value="cytochrome P450 2D15 isoform X1"/>
    <property type="match status" value="1"/>
</dbReference>
<dbReference type="Pfam" id="PF00067">
    <property type="entry name" value="p450"/>
    <property type="match status" value="1"/>
</dbReference>
<dbReference type="Proteomes" id="UP000327468">
    <property type="component" value="Chromosome 19"/>
</dbReference>
<evidence type="ECO:0000313" key="12">
    <source>
        <dbReference type="EMBL" id="KAB5539710.1"/>
    </source>
</evidence>
<dbReference type="SUPFAM" id="SSF48264">
    <property type="entry name" value="Cytochrome P450"/>
    <property type="match status" value="1"/>
</dbReference>
<dbReference type="PRINTS" id="PR00385">
    <property type="entry name" value="P450"/>
</dbReference>
<dbReference type="AlphaFoldDB" id="A0A5N5LAW9"/>
<evidence type="ECO:0000256" key="11">
    <source>
        <dbReference type="RuleBase" id="RU000461"/>
    </source>
</evidence>
<comment type="cofactor">
    <cofactor evidence="1 10">
        <name>heme</name>
        <dbReference type="ChEBI" id="CHEBI:30413"/>
    </cofactor>
</comment>
<dbReference type="InterPro" id="IPR008069">
    <property type="entry name" value="Cyt_P450_E_grp-I_CYP2D-like"/>
</dbReference>
<dbReference type="GO" id="GO:0016020">
    <property type="term" value="C:membrane"/>
    <property type="evidence" value="ECO:0007669"/>
    <property type="project" value="UniProtKB-SubCell"/>
</dbReference>